<evidence type="ECO:0000256" key="4">
    <source>
        <dbReference type="ARBA" id="ARBA00022989"/>
    </source>
</evidence>
<protein>
    <submittedName>
        <fullName evidence="7">Sucrose transport protein, putative</fullName>
    </submittedName>
</protein>
<sequence length="468" mass="50994">MKEQLPHYLTAIGFGGLQVIFAIFAGQGVIHLSSLGLSRAEIAVTLVAGPICGAVFQPIFGNWSDKFESPWGRRKPFIVAGAAVLVCALQTLAWAEQISRPFLRTARYETYRAIIVITAMLSTFVMFTSVQAIHVGLRALISDDHTATEQAKANAWASGYSNLAAAAFNFLAFTDTDETRLFGRTLLAVSAQKNRTFPAALVDHIIEWACAKYGGLLWQSLAKYGQSASSRSLLGLDGSRFSIMPFHMIELRSPQTTEDTGTQSSRMGSLTLVVYSTVALLMAALLPNLVSNGRSGFNMRRCWIASNAVFGLTMLSTFFISSSIGSVILFGFVGFSWAASAWIPYALVGAEATSDHLETQRYEGVMTDENHPNRGDEEKSLEENSTPDIGECLGLVYGLHNLSICLPQILMTLGMAFVSFIAERGDRSITHQDLDLVWVLRLGGICALLAAWIATGIREPLHRTYHGT</sequence>
<feature type="transmembrane region" description="Helical" evidence="6">
    <location>
        <begin position="327"/>
        <end position="347"/>
    </location>
</feature>
<feature type="transmembrane region" description="Helical" evidence="6">
    <location>
        <begin position="401"/>
        <end position="422"/>
    </location>
</feature>
<keyword evidence="2" id="KW-0813">Transport</keyword>
<dbReference type="GO" id="GO:0008506">
    <property type="term" value="F:sucrose:proton symporter activity"/>
    <property type="evidence" value="ECO:0007669"/>
    <property type="project" value="TreeGrafter"/>
</dbReference>
<feature type="transmembrane region" description="Helical" evidence="6">
    <location>
        <begin position="434"/>
        <end position="454"/>
    </location>
</feature>
<feature type="transmembrane region" description="Helical" evidence="6">
    <location>
        <begin position="76"/>
        <end position="95"/>
    </location>
</feature>
<name>V5HYP4_BYSSN</name>
<dbReference type="Gene3D" id="1.20.1250.20">
    <property type="entry name" value="MFS general substrate transporter like domains"/>
    <property type="match status" value="1"/>
</dbReference>
<evidence type="ECO:0000256" key="6">
    <source>
        <dbReference type="SAM" id="Phobius"/>
    </source>
</evidence>
<dbReference type="eggNOG" id="KOG0637">
    <property type="taxonomic scope" value="Eukaryota"/>
</dbReference>
<feature type="transmembrane region" description="Helical" evidence="6">
    <location>
        <begin position="303"/>
        <end position="320"/>
    </location>
</feature>
<feature type="transmembrane region" description="Helical" evidence="6">
    <location>
        <begin position="110"/>
        <end position="130"/>
    </location>
</feature>
<evidence type="ECO:0000256" key="2">
    <source>
        <dbReference type="ARBA" id="ARBA00022448"/>
    </source>
</evidence>
<keyword evidence="4 6" id="KW-1133">Transmembrane helix</keyword>
<comment type="caution">
    <text evidence="7">The sequence shown here is derived from an EMBL/GenBank/DDBJ whole genome shotgun (WGS) entry which is preliminary data.</text>
</comment>
<feature type="transmembrane region" description="Helical" evidence="6">
    <location>
        <begin position="42"/>
        <end position="64"/>
    </location>
</feature>
<dbReference type="OrthoDB" id="4540540at2759"/>
<dbReference type="InParanoid" id="V5HYP4"/>
<dbReference type="InterPro" id="IPR036259">
    <property type="entry name" value="MFS_trans_sf"/>
</dbReference>
<dbReference type="PANTHER" id="PTHR19432">
    <property type="entry name" value="SUGAR TRANSPORTER"/>
    <property type="match status" value="1"/>
</dbReference>
<dbReference type="Proteomes" id="UP000018001">
    <property type="component" value="Unassembled WGS sequence"/>
</dbReference>
<evidence type="ECO:0000256" key="3">
    <source>
        <dbReference type="ARBA" id="ARBA00022692"/>
    </source>
</evidence>
<comment type="subcellular location">
    <subcellularLocation>
        <location evidence="1">Membrane</location>
        <topology evidence="1">Multi-pass membrane protein</topology>
    </subcellularLocation>
</comment>
<accession>V5HYP4</accession>
<evidence type="ECO:0000256" key="1">
    <source>
        <dbReference type="ARBA" id="ARBA00004141"/>
    </source>
</evidence>
<dbReference type="HOGENOM" id="CLU_018303_1_1_1"/>
<evidence type="ECO:0000313" key="8">
    <source>
        <dbReference type="Proteomes" id="UP000018001"/>
    </source>
</evidence>
<dbReference type="GO" id="GO:0005886">
    <property type="term" value="C:plasma membrane"/>
    <property type="evidence" value="ECO:0007669"/>
    <property type="project" value="TreeGrafter"/>
</dbReference>
<gene>
    <name evidence="7" type="ORF">PVAR5_3769</name>
</gene>
<organism evidence="7 8">
    <name type="scientific">Byssochlamys spectabilis (strain No. 5 / NBRC 109023)</name>
    <name type="common">Paecilomyces variotii</name>
    <dbReference type="NCBI Taxonomy" id="1356009"/>
    <lineage>
        <taxon>Eukaryota</taxon>
        <taxon>Fungi</taxon>
        <taxon>Dikarya</taxon>
        <taxon>Ascomycota</taxon>
        <taxon>Pezizomycotina</taxon>
        <taxon>Eurotiomycetes</taxon>
        <taxon>Eurotiomycetidae</taxon>
        <taxon>Eurotiales</taxon>
        <taxon>Thermoascaceae</taxon>
        <taxon>Paecilomyces</taxon>
    </lineage>
</organism>
<proteinExistence type="predicted"/>
<dbReference type="SUPFAM" id="SSF103473">
    <property type="entry name" value="MFS general substrate transporter"/>
    <property type="match status" value="1"/>
</dbReference>
<keyword evidence="8" id="KW-1185">Reference proteome</keyword>
<keyword evidence="3 6" id="KW-0812">Transmembrane</keyword>
<feature type="transmembrane region" description="Helical" evidence="6">
    <location>
        <begin position="7"/>
        <end position="30"/>
    </location>
</feature>
<keyword evidence="5 6" id="KW-0472">Membrane</keyword>
<evidence type="ECO:0000256" key="5">
    <source>
        <dbReference type="ARBA" id="ARBA00023136"/>
    </source>
</evidence>
<dbReference type="Pfam" id="PF13347">
    <property type="entry name" value="MFS_2"/>
    <property type="match status" value="1"/>
</dbReference>
<reference evidence="8" key="1">
    <citation type="journal article" date="2014" name="Genome Announc.">
        <title>Draft genome sequence of the formaldehyde-resistant fungus Byssochlamys spectabilis No. 5 (anamorph Paecilomyces variotii No. 5) (NBRC109023).</title>
        <authorList>
            <person name="Oka T."/>
            <person name="Ekino K."/>
            <person name="Fukuda K."/>
            <person name="Nomura Y."/>
        </authorList>
    </citation>
    <scope>NUCLEOTIDE SEQUENCE [LARGE SCALE GENOMIC DNA]</scope>
    <source>
        <strain evidence="8">No. 5 / NBRC 109023</strain>
    </source>
</reference>
<dbReference type="EMBL" id="BAUL01000115">
    <property type="protein sequence ID" value="GAD95130.1"/>
    <property type="molecule type" value="Genomic_DNA"/>
</dbReference>
<dbReference type="PANTHER" id="PTHR19432:SF35">
    <property type="entry name" value="SOLUTE CARRIER FAMILY 45 MEMBER 3 ISOFORM X1"/>
    <property type="match status" value="1"/>
</dbReference>
<dbReference type="AlphaFoldDB" id="V5HYP4"/>
<feature type="transmembrane region" description="Helical" evidence="6">
    <location>
        <begin position="272"/>
        <end position="291"/>
    </location>
</feature>
<evidence type="ECO:0000313" key="7">
    <source>
        <dbReference type="EMBL" id="GAD95130.1"/>
    </source>
</evidence>